<proteinExistence type="predicted"/>
<keyword evidence="2" id="KW-1003">Cell membrane</keyword>
<reference evidence="9 10" key="1">
    <citation type="submission" date="2019-11" db="EMBL/GenBank/DDBJ databases">
        <title>Comparative genomics of hydrocarbon-degrading Desulfosarcina strains.</title>
        <authorList>
            <person name="Watanabe M."/>
            <person name="Kojima H."/>
            <person name="Fukui M."/>
        </authorList>
    </citation>
    <scope>NUCLEOTIDE SEQUENCE [LARGE SCALE GENOMIC DNA]</scope>
    <source>
        <strain evidence="9 10">PL12</strain>
    </source>
</reference>
<evidence type="ECO:0000256" key="5">
    <source>
        <dbReference type="ARBA" id="ARBA00022801"/>
    </source>
</evidence>
<keyword evidence="6 8" id="KW-1133">Transmembrane helix</keyword>
<evidence type="ECO:0000256" key="6">
    <source>
        <dbReference type="ARBA" id="ARBA00022989"/>
    </source>
</evidence>
<keyword evidence="7 8" id="KW-0472">Membrane</keyword>
<feature type="transmembrane region" description="Helical" evidence="8">
    <location>
        <begin position="23"/>
        <end position="42"/>
    </location>
</feature>
<dbReference type="KEGG" id="dalk:DSCA_22880"/>
<keyword evidence="4 8" id="KW-0812">Transmembrane</keyword>
<name>A0A5K7YH36_9BACT</name>
<dbReference type="Proteomes" id="UP000427906">
    <property type="component" value="Chromosome"/>
</dbReference>
<organism evidence="9 10">
    <name type="scientific">Desulfosarcina alkanivorans</name>
    <dbReference type="NCBI Taxonomy" id="571177"/>
    <lineage>
        <taxon>Bacteria</taxon>
        <taxon>Pseudomonadati</taxon>
        <taxon>Thermodesulfobacteriota</taxon>
        <taxon>Desulfobacteria</taxon>
        <taxon>Desulfobacterales</taxon>
        <taxon>Desulfosarcinaceae</taxon>
        <taxon>Desulfosarcina</taxon>
    </lineage>
</organism>
<dbReference type="InterPro" id="IPR026392">
    <property type="entry name" value="Exo/Archaeosortase_dom"/>
</dbReference>
<gene>
    <name evidence="9" type="ORF">DSCA_22880</name>
</gene>
<comment type="subcellular location">
    <subcellularLocation>
        <location evidence="1">Cell membrane</location>
        <topology evidence="1">Multi-pass membrane protein</topology>
    </subcellularLocation>
</comment>
<evidence type="ECO:0000256" key="8">
    <source>
        <dbReference type="SAM" id="Phobius"/>
    </source>
</evidence>
<keyword evidence="3" id="KW-0645">Protease</keyword>
<evidence type="ECO:0000256" key="3">
    <source>
        <dbReference type="ARBA" id="ARBA00022670"/>
    </source>
</evidence>
<evidence type="ECO:0008006" key="11">
    <source>
        <dbReference type="Google" id="ProtNLM"/>
    </source>
</evidence>
<dbReference type="RefSeq" id="WP_167527719.1">
    <property type="nucleotide sequence ID" value="NZ_AP021874.1"/>
</dbReference>
<evidence type="ECO:0000256" key="1">
    <source>
        <dbReference type="ARBA" id="ARBA00004651"/>
    </source>
</evidence>
<evidence type="ECO:0000256" key="7">
    <source>
        <dbReference type="ARBA" id="ARBA00023136"/>
    </source>
</evidence>
<feature type="transmembrane region" description="Helical" evidence="8">
    <location>
        <begin position="108"/>
        <end position="133"/>
    </location>
</feature>
<sequence length="321" mass="35224">MSAGAGRRAVGRRSLLLPFTRKFLLATVVGILAVSLVPETVFQPLNRLTALLVGDLIRLTGLEPVVRGTRISTGGFSVNVIAECSAVQLMVLYAAFTAAFPAPRAGKWIGWAAGTVLLFTVNIIRIAAVTLVGRQFPDWFETAHVYFGQLGMLVATIAVCLLWCRWQSHADRLNGPAAFCLRFLIFSSLPFLFWIHLNRLYVGAIDTLIGAFFRLNGLQLVIPRTHHLYYQTFSLIALGGLLMAVRGAGPVMRLRWLALGLVALTLFQAAFRLCNVWITAFGFEWLAPLSQLVYNICVRALPLAVALGFLVNVRGQREPAG</sequence>
<dbReference type="GO" id="GO:0005886">
    <property type="term" value="C:plasma membrane"/>
    <property type="evidence" value="ECO:0007669"/>
    <property type="project" value="UniProtKB-SubCell"/>
</dbReference>
<feature type="transmembrane region" description="Helical" evidence="8">
    <location>
        <begin position="76"/>
        <end position="96"/>
    </location>
</feature>
<evidence type="ECO:0000256" key="2">
    <source>
        <dbReference type="ARBA" id="ARBA00022475"/>
    </source>
</evidence>
<dbReference type="AlphaFoldDB" id="A0A5K7YH36"/>
<evidence type="ECO:0000256" key="4">
    <source>
        <dbReference type="ARBA" id="ARBA00022692"/>
    </source>
</evidence>
<keyword evidence="10" id="KW-1185">Reference proteome</keyword>
<keyword evidence="5" id="KW-0378">Hydrolase</keyword>
<accession>A0A5K7YH36</accession>
<feature type="transmembrane region" description="Helical" evidence="8">
    <location>
        <begin position="228"/>
        <end position="245"/>
    </location>
</feature>
<dbReference type="NCBIfam" id="TIGR04178">
    <property type="entry name" value="exo_archaeo"/>
    <property type="match status" value="1"/>
</dbReference>
<dbReference type="InterPro" id="IPR019127">
    <property type="entry name" value="Exosortase"/>
</dbReference>
<feature type="transmembrane region" description="Helical" evidence="8">
    <location>
        <begin position="176"/>
        <end position="197"/>
    </location>
</feature>
<feature type="transmembrane region" description="Helical" evidence="8">
    <location>
        <begin position="145"/>
        <end position="164"/>
    </location>
</feature>
<feature type="transmembrane region" description="Helical" evidence="8">
    <location>
        <begin position="292"/>
        <end position="313"/>
    </location>
</feature>
<dbReference type="GO" id="GO:0008233">
    <property type="term" value="F:peptidase activity"/>
    <property type="evidence" value="ECO:0007669"/>
    <property type="project" value="UniProtKB-KW"/>
</dbReference>
<evidence type="ECO:0000313" key="9">
    <source>
        <dbReference type="EMBL" id="BBO68358.1"/>
    </source>
</evidence>
<dbReference type="GO" id="GO:0006508">
    <property type="term" value="P:proteolysis"/>
    <property type="evidence" value="ECO:0007669"/>
    <property type="project" value="UniProtKB-KW"/>
</dbReference>
<dbReference type="EMBL" id="AP021874">
    <property type="protein sequence ID" value="BBO68358.1"/>
    <property type="molecule type" value="Genomic_DNA"/>
</dbReference>
<protein>
    <recommendedName>
        <fullName evidence="11">Exosortase H</fullName>
    </recommendedName>
</protein>
<evidence type="ECO:0000313" key="10">
    <source>
        <dbReference type="Proteomes" id="UP000427906"/>
    </source>
</evidence>
<dbReference type="Pfam" id="PF09721">
    <property type="entry name" value="Exosortase_EpsH"/>
    <property type="match status" value="1"/>
</dbReference>
<feature type="transmembrane region" description="Helical" evidence="8">
    <location>
        <begin position="257"/>
        <end position="280"/>
    </location>
</feature>